<keyword evidence="8 9" id="KW-0472">Membrane</keyword>
<comment type="subunit">
    <text evidence="9">The Tat system comprises two distinct complexes: a TatABC complex, containing multiple copies of TatA, TatB and TatC subunits, and a separate TatA complex, containing only TatA subunits. Substrates initially bind to the TatABC complex, which probably triggers association of the separate TatA complex to form the active translocon.</text>
</comment>
<keyword evidence="6 9" id="KW-1133">Transmembrane helix</keyword>
<organism evidence="12">
    <name type="scientific">Isoptericola variabilis (strain 225)</name>
    <dbReference type="NCBI Taxonomy" id="743718"/>
    <lineage>
        <taxon>Bacteria</taxon>
        <taxon>Bacillati</taxon>
        <taxon>Actinomycetota</taxon>
        <taxon>Actinomycetes</taxon>
        <taxon>Micrococcales</taxon>
        <taxon>Promicromonosporaceae</taxon>
        <taxon>Isoptericola</taxon>
    </lineage>
</organism>
<dbReference type="InterPro" id="IPR003369">
    <property type="entry name" value="TatA/B/E"/>
</dbReference>
<dbReference type="KEGG" id="iva:Isova_1545"/>
<evidence type="ECO:0000313" key="12">
    <source>
        <dbReference type="Proteomes" id="UP000009236"/>
    </source>
</evidence>
<evidence type="ECO:0000313" key="11">
    <source>
        <dbReference type="EMBL" id="AEG44299.1"/>
    </source>
</evidence>
<dbReference type="eggNOG" id="COG1826">
    <property type="taxonomic scope" value="Bacteria"/>
</dbReference>
<evidence type="ECO:0000256" key="6">
    <source>
        <dbReference type="ARBA" id="ARBA00022989"/>
    </source>
</evidence>
<keyword evidence="2 9" id="KW-0813">Transport</keyword>
<name>F6FUV9_ISOV2</name>
<dbReference type="GO" id="GO:0043953">
    <property type="term" value="P:protein transport by the Tat complex"/>
    <property type="evidence" value="ECO:0007669"/>
    <property type="project" value="UniProtKB-UniRule"/>
</dbReference>
<keyword evidence="7 9" id="KW-0811">Translocation</keyword>
<dbReference type="HOGENOM" id="CLU_086034_4_3_11"/>
<dbReference type="InterPro" id="IPR006312">
    <property type="entry name" value="TatA/E"/>
</dbReference>
<reference evidence="11 12" key="1">
    <citation type="submission" date="2011-05" db="EMBL/GenBank/DDBJ databases">
        <title>Complete sequence of Isoptericola variabilis 225.</title>
        <authorList>
            <consortium name="US DOE Joint Genome Institute"/>
            <person name="Lucas S."/>
            <person name="Han J."/>
            <person name="Lapidus A."/>
            <person name="Cheng J.-F."/>
            <person name="Goodwin L."/>
            <person name="Pitluck S."/>
            <person name="Peters L."/>
            <person name="Mikhailova N."/>
            <person name="Zeytun A."/>
            <person name="Han C."/>
            <person name="Tapia R."/>
            <person name="Land M."/>
            <person name="Hauser L."/>
            <person name="Kyrpides N."/>
            <person name="Ivanova N."/>
            <person name="Pagani I."/>
            <person name="Siebers A."/>
            <person name="Allgaier M."/>
            <person name="Thelen M."/>
            <person name="Hugenholtz P."/>
            <person name="Gladden J."/>
            <person name="Woyke T."/>
        </authorList>
    </citation>
    <scope>NUCLEOTIDE SEQUENCE [LARGE SCALE GENOMIC DNA]</scope>
    <source>
        <strain evidence="12">225</strain>
    </source>
</reference>
<dbReference type="RefSeq" id="WP_013838691.1">
    <property type="nucleotide sequence ID" value="NC_015588.1"/>
</dbReference>
<keyword evidence="3 9" id="KW-1003">Cell membrane</keyword>
<evidence type="ECO:0000256" key="5">
    <source>
        <dbReference type="ARBA" id="ARBA00022927"/>
    </source>
</evidence>
<keyword evidence="12" id="KW-1185">Reference proteome</keyword>
<dbReference type="GO" id="GO:0033281">
    <property type="term" value="C:TAT protein transport complex"/>
    <property type="evidence" value="ECO:0007669"/>
    <property type="project" value="UniProtKB-UniRule"/>
</dbReference>
<evidence type="ECO:0000256" key="2">
    <source>
        <dbReference type="ARBA" id="ARBA00022448"/>
    </source>
</evidence>
<dbReference type="PANTHER" id="PTHR42982:SF8">
    <property type="entry name" value="SEC-INDEPENDENT PROTEIN TRANSLOCASE PROTEIN TATA"/>
    <property type="match status" value="1"/>
</dbReference>
<dbReference type="Pfam" id="PF02416">
    <property type="entry name" value="TatA_B_E"/>
    <property type="match status" value="1"/>
</dbReference>
<comment type="similarity">
    <text evidence="9">Belongs to the TatA/E family.</text>
</comment>
<dbReference type="Proteomes" id="UP000009236">
    <property type="component" value="Chromosome"/>
</dbReference>
<feature type="compositionally biased region" description="Low complexity" evidence="10">
    <location>
        <begin position="60"/>
        <end position="87"/>
    </location>
</feature>
<evidence type="ECO:0000256" key="10">
    <source>
        <dbReference type="SAM" id="MobiDB-lite"/>
    </source>
</evidence>
<comment type="function">
    <text evidence="9">Part of the twin-arginine translocation (Tat) system that transports large folded proteins containing a characteristic twin-arginine motif in their signal peptide across membranes. TatA could form the protein-conducting channel of the Tat system.</text>
</comment>
<evidence type="ECO:0000256" key="3">
    <source>
        <dbReference type="ARBA" id="ARBA00022475"/>
    </source>
</evidence>
<evidence type="ECO:0000256" key="1">
    <source>
        <dbReference type="ARBA" id="ARBA00004162"/>
    </source>
</evidence>
<dbReference type="GO" id="GO:0008320">
    <property type="term" value="F:protein transmembrane transporter activity"/>
    <property type="evidence" value="ECO:0007669"/>
    <property type="project" value="UniProtKB-UniRule"/>
</dbReference>
<keyword evidence="5 9" id="KW-0653">Protein transport</keyword>
<evidence type="ECO:0000256" key="7">
    <source>
        <dbReference type="ARBA" id="ARBA00023010"/>
    </source>
</evidence>
<protein>
    <recommendedName>
        <fullName evidence="9">Sec-independent protein translocase protein TatA</fullName>
    </recommendedName>
</protein>
<dbReference type="PANTHER" id="PTHR42982">
    <property type="entry name" value="SEC-INDEPENDENT PROTEIN TRANSLOCASE PROTEIN TATA"/>
    <property type="match status" value="1"/>
</dbReference>
<evidence type="ECO:0000256" key="9">
    <source>
        <dbReference type="HAMAP-Rule" id="MF_00236"/>
    </source>
</evidence>
<dbReference type="Gene3D" id="1.20.5.3310">
    <property type="match status" value="1"/>
</dbReference>
<keyword evidence="4 9" id="KW-0812">Transmembrane</keyword>
<evidence type="ECO:0000256" key="8">
    <source>
        <dbReference type="ARBA" id="ARBA00023136"/>
    </source>
</evidence>
<comment type="subcellular location">
    <subcellularLocation>
        <location evidence="1 9">Cell membrane</location>
        <topology evidence="1 9">Single-pass membrane protein</topology>
    </subcellularLocation>
</comment>
<dbReference type="AlphaFoldDB" id="F6FUV9"/>
<sequence>MNILRHPAVIIVLILLVVLLFGSRRLPDFARSVGQSLKIFKKEVRELKEDGKPAEGSAEGSDTTTPGATPGTPASGTSSSTSADASPQAAGPADPKHQG</sequence>
<gene>
    <name evidence="9" type="primary">tatA</name>
    <name evidence="11" type="ordered locus">Isova_1545</name>
</gene>
<evidence type="ECO:0000256" key="4">
    <source>
        <dbReference type="ARBA" id="ARBA00022692"/>
    </source>
</evidence>
<dbReference type="HAMAP" id="MF_00236">
    <property type="entry name" value="TatA_E"/>
    <property type="match status" value="1"/>
</dbReference>
<dbReference type="EMBL" id="CP002810">
    <property type="protein sequence ID" value="AEG44299.1"/>
    <property type="molecule type" value="Genomic_DNA"/>
</dbReference>
<proteinExistence type="inferred from homology"/>
<feature type="region of interest" description="Disordered" evidence="10">
    <location>
        <begin position="45"/>
        <end position="99"/>
    </location>
</feature>
<dbReference type="STRING" id="743718.Isova_1545"/>
<accession>F6FUV9</accession>